<dbReference type="RefSeq" id="WP_346103575.1">
    <property type="nucleotide sequence ID" value="NZ_BAAAOD010000023.1"/>
</dbReference>
<dbReference type="Gene3D" id="3.40.50.1460">
    <property type="match status" value="1"/>
</dbReference>
<dbReference type="EMBL" id="JBBPIX010000005">
    <property type="protein sequence ID" value="MEK6464398.1"/>
    <property type="molecule type" value="Genomic_DNA"/>
</dbReference>
<dbReference type="InterPro" id="IPR029030">
    <property type="entry name" value="Caspase-like_dom_sf"/>
</dbReference>
<keyword evidence="2" id="KW-0547">Nucleotide-binding</keyword>
<evidence type="ECO:0000313" key="9">
    <source>
        <dbReference type="Proteomes" id="UP001367513"/>
    </source>
</evidence>
<name>A0ABU9AE20_PSEA5</name>
<dbReference type="InterPro" id="IPR050534">
    <property type="entry name" value="Coronavir_polyprotein_1ab"/>
</dbReference>
<feature type="domain" description="Caspase family p20" evidence="7">
    <location>
        <begin position="5"/>
        <end position="85"/>
    </location>
</feature>
<dbReference type="SUPFAM" id="SSF52540">
    <property type="entry name" value="P-loop containing nucleoside triphosphate hydrolases"/>
    <property type="match status" value="1"/>
</dbReference>
<proteinExistence type="inferred from homology"/>
<evidence type="ECO:0000256" key="4">
    <source>
        <dbReference type="ARBA" id="ARBA00022806"/>
    </source>
</evidence>
<evidence type="ECO:0000256" key="2">
    <source>
        <dbReference type="ARBA" id="ARBA00022741"/>
    </source>
</evidence>
<protein>
    <submittedName>
        <fullName evidence="8">AAA domain-containing protein</fullName>
    </submittedName>
</protein>
<accession>A0ABU9AE20</accession>
<dbReference type="InterPro" id="IPR041677">
    <property type="entry name" value="DNA2/NAM7_AAA_11"/>
</dbReference>
<dbReference type="InterPro" id="IPR027417">
    <property type="entry name" value="P-loop_NTPase"/>
</dbReference>
<evidence type="ECO:0000313" key="8">
    <source>
        <dbReference type="EMBL" id="MEK6464398.1"/>
    </source>
</evidence>
<evidence type="ECO:0000256" key="6">
    <source>
        <dbReference type="SAM" id="MobiDB-lite"/>
    </source>
</evidence>
<dbReference type="PANTHER" id="PTHR43788">
    <property type="entry name" value="DNA2/NAM7 HELICASE FAMILY MEMBER"/>
    <property type="match status" value="1"/>
</dbReference>
<dbReference type="PROSITE" id="PS50208">
    <property type="entry name" value="CASPASE_P20"/>
    <property type="match status" value="1"/>
</dbReference>
<comment type="similarity">
    <text evidence="1">Belongs to the DNA2/NAM7 helicase family.</text>
</comment>
<feature type="compositionally biased region" description="Low complexity" evidence="6">
    <location>
        <begin position="257"/>
        <end position="267"/>
    </location>
</feature>
<dbReference type="InterPro" id="IPR041679">
    <property type="entry name" value="DNA2/NAM7-like_C"/>
</dbReference>
<evidence type="ECO:0000259" key="7">
    <source>
        <dbReference type="PROSITE" id="PS50208"/>
    </source>
</evidence>
<comment type="caution">
    <text evidence="8">The sequence shown here is derived from an EMBL/GenBank/DDBJ whole genome shotgun (WGS) entry which is preliminary data.</text>
</comment>
<keyword evidence="3" id="KW-0378">Hydrolase</keyword>
<gene>
    <name evidence="8" type="ORF">WG925_11690</name>
</gene>
<dbReference type="Gene3D" id="3.40.50.300">
    <property type="entry name" value="P-loop containing nucleotide triphosphate hydrolases"/>
    <property type="match status" value="3"/>
</dbReference>
<reference evidence="8 9" key="1">
    <citation type="submission" date="2024-03" db="EMBL/GenBank/DDBJ databases">
        <title>Draft genome sequence of Pseudonocardia carboxydivorans JCM 14827.</title>
        <authorList>
            <person name="Duangmal K."/>
        </authorList>
    </citation>
    <scope>NUCLEOTIDE SEQUENCE [LARGE SCALE GENOMIC DNA]</scope>
    <source>
        <strain evidence="8 9">JCM 14827</strain>
    </source>
</reference>
<dbReference type="InterPro" id="IPR001309">
    <property type="entry name" value="Pept_C14_p20"/>
</dbReference>
<keyword evidence="4" id="KW-0347">Helicase</keyword>
<dbReference type="InterPro" id="IPR011600">
    <property type="entry name" value="Pept_C14_caspase"/>
</dbReference>
<dbReference type="Proteomes" id="UP001367513">
    <property type="component" value="Unassembled WGS sequence"/>
</dbReference>
<evidence type="ECO:0000256" key="3">
    <source>
        <dbReference type="ARBA" id="ARBA00022801"/>
    </source>
</evidence>
<dbReference type="Pfam" id="PF00656">
    <property type="entry name" value="Peptidase_C14"/>
    <property type="match status" value="1"/>
</dbReference>
<evidence type="ECO:0000256" key="1">
    <source>
        <dbReference type="ARBA" id="ARBA00007913"/>
    </source>
</evidence>
<keyword evidence="5" id="KW-0067">ATP-binding</keyword>
<dbReference type="Pfam" id="PF13087">
    <property type="entry name" value="AAA_12"/>
    <property type="match status" value="1"/>
</dbReference>
<dbReference type="SUPFAM" id="SSF52129">
    <property type="entry name" value="Caspase-like"/>
    <property type="match status" value="1"/>
</dbReference>
<dbReference type="Pfam" id="PF13086">
    <property type="entry name" value="AAA_11"/>
    <property type="match status" value="2"/>
</dbReference>
<dbReference type="CDD" id="cd18808">
    <property type="entry name" value="SF1_C_Upf1"/>
    <property type="match status" value="1"/>
</dbReference>
<keyword evidence="9" id="KW-1185">Reference proteome</keyword>
<dbReference type="PANTHER" id="PTHR43788:SF8">
    <property type="entry name" value="DNA-BINDING PROTEIN SMUBP-2"/>
    <property type="match status" value="1"/>
</dbReference>
<dbReference type="InterPro" id="IPR047187">
    <property type="entry name" value="SF1_C_Upf1"/>
</dbReference>
<sequence>MSGGLRRRALVIGNELYRDDRWSGLPSARADREQLASVLRDRTIGGFDVTVVGDLDAERMRATIATFCQDGVDDELLLLYVSGHGVLDNGGEFTFVAADTDPDDVAATGVSAGFVNGCLEDGYSAQKVALFDTCQSGGFTAGFRTRPVKGSSVPPRLHMAPVRPRGVYVLASSDVDQYSFSGPVGSDDSPTPSVFTGAVVDILRTGAAGTTGGGFVSVDDLADAVHHRMLGLEPPQTPVKSSSQVVGSIVIASRPSGRTAADDPAAGPGRGVRPAPTVVESDDDATTVPDWPALLGYYADVVRAETDQPELMPVGGDCYVDIAGSERVLRGDVDRDGTIPVPELAETLVAATRGDHGLTLWAGWPTVVVHRSSPRADPGPRSLCAPLLMRRVEVVDDDSSLRLRPTGDVVLHPGLVTAWLEDDEADRLRWSYRPQWHAGESARMAAEAGDLLRRSFGLPSLEQLRPEHLAGTVDVATPGEGARNAAILFGLPGAPATAKLLKDYAEILRQPTSIAGTSLAALHPGASPGNGLAQDAEIVSPLPSNDAQEQVIRSAMTRRLTVATGPPGTGKSQLIANTVATAVAAGQSVLVASTNNKAVDEVTERCNRIQPGLVVRTGSTRARRQEQEIVAGLLRAPATEPAVETRYRALRAADQKWRAVRSSLDTVARHEEALLAAERSCVTAQEQLGWDPDPWARSAAPGWVERAKALTRARWFGTWRRRRFLRETGAVPADGGPLETPSAETRSICAALAQWGASDRDRTRLRDVLAETDDPTLVRELDESERLRTEGAEALIHDLVAQRGLDGHRQIQELQRATASRNSDWGEFRRTLPYLSAWASTSLAARRFPLGPNLFDLVVIDEASQCTIPSIVPLLYRARRAVIIGDPMQLGHITKVDAGTDAELRRRWTVPRRWLSENRLSPIRHSAFGAAEQRAAQTIFLDEHYRCHPDIAGVVNRLFYQGRLTVLTDPAAANRIASTGAAVRWRQVTGRATRGPSGGSWRNEAEAAEVMTVLTELVDGLPGSATIGVVTPYKAQAALIAARCTRFAGRVRVGTAHSFQGGECDAMVFSLVAASNEAPRRFDWIDQRPELWNVAITRARSQLVVVGDAELWGERGGVGAELLDASRTSTTSAGSVRLGLDDDLADRLYGVLTTVAGQGVRIGATVNGHTVDGLLPDGRAVLVGPSTTTSANGAHLRRVLARSRLTHAVRLPAWTLYSDQAADLITAPLRGVEQGFLKATDQ</sequence>
<evidence type="ECO:0000256" key="5">
    <source>
        <dbReference type="ARBA" id="ARBA00022840"/>
    </source>
</evidence>
<organism evidence="8 9">
    <name type="scientific">Pseudonocardia alni subsp. carboxydivorans</name>
    <dbReference type="NCBI Taxonomy" id="415010"/>
    <lineage>
        <taxon>Bacteria</taxon>
        <taxon>Bacillati</taxon>
        <taxon>Actinomycetota</taxon>
        <taxon>Actinomycetes</taxon>
        <taxon>Pseudonocardiales</taxon>
        <taxon>Pseudonocardiaceae</taxon>
        <taxon>Pseudonocardia</taxon>
    </lineage>
</organism>
<feature type="region of interest" description="Disordered" evidence="6">
    <location>
        <begin position="256"/>
        <end position="286"/>
    </location>
</feature>